<proteinExistence type="predicted"/>
<sequence>MCPATQDARFMMNVSSADFRSKRGKMPCGLSQPERRIKAFRLQYNGNQPSSTGQVERIHRAATTKTGREFPKVKLPPTPVSPVTSQPDLGAPQVLSHHILATSIRASC</sequence>
<organism evidence="2 3">
    <name type="scientific">Protopolystoma xenopodis</name>
    <dbReference type="NCBI Taxonomy" id="117903"/>
    <lineage>
        <taxon>Eukaryota</taxon>
        <taxon>Metazoa</taxon>
        <taxon>Spiralia</taxon>
        <taxon>Lophotrochozoa</taxon>
        <taxon>Platyhelminthes</taxon>
        <taxon>Monogenea</taxon>
        <taxon>Polyopisthocotylea</taxon>
        <taxon>Polystomatidea</taxon>
        <taxon>Polystomatidae</taxon>
        <taxon>Protopolystoma</taxon>
    </lineage>
</organism>
<dbReference type="Proteomes" id="UP000784294">
    <property type="component" value="Unassembled WGS sequence"/>
</dbReference>
<keyword evidence="3" id="KW-1185">Reference proteome</keyword>
<dbReference type="AlphaFoldDB" id="A0A3S4ZNE3"/>
<accession>A0A3S4ZNE3</accession>
<evidence type="ECO:0000313" key="2">
    <source>
        <dbReference type="EMBL" id="VEL07746.1"/>
    </source>
</evidence>
<name>A0A3S4ZNE3_9PLAT</name>
<evidence type="ECO:0000313" key="3">
    <source>
        <dbReference type="Proteomes" id="UP000784294"/>
    </source>
</evidence>
<gene>
    <name evidence="2" type="ORF">PXEA_LOCUS1186</name>
</gene>
<reference evidence="2" key="1">
    <citation type="submission" date="2018-11" db="EMBL/GenBank/DDBJ databases">
        <authorList>
            <consortium name="Pathogen Informatics"/>
        </authorList>
    </citation>
    <scope>NUCLEOTIDE SEQUENCE</scope>
</reference>
<feature type="region of interest" description="Disordered" evidence="1">
    <location>
        <begin position="63"/>
        <end position="90"/>
    </location>
</feature>
<comment type="caution">
    <text evidence="2">The sequence shown here is derived from an EMBL/GenBank/DDBJ whole genome shotgun (WGS) entry which is preliminary data.</text>
</comment>
<dbReference type="EMBL" id="CAAALY010002386">
    <property type="protein sequence ID" value="VEL07746.1"/>
    <property type="molecule type" value="Genomic_DNA"/>
</dbReference>
<protein>
    <submittedName>
        <fullName evidence="2">Uncharacterized protein</fullName>
    </submittedName>
</protein>
<evidence type="ECO:0000256" key="1">
    <source>
        <dbReference type="SAM" id="MobiDB-lite"/>
    </source>
</evidence>